<protein>
    <recommendedName>
        <fullName evidence="3">ImmA/IrrE family metallo-endopeptidase</fullName>
    </recommendedName>
</protein>
<comment type="caution">
    <text evidence="1">The sequence shown here is derived from an EMBL/GenBank/DDBJ whole genome shotgun (WGS) entry which is preliminary data.</text>
</comment>
<dbReference type="Proteomes" id="UP000276055">
    <property type="component" value="Unassembled WGS sequence"/>
</dbReference>
<dbReference type="RefSeq" id="WP_120955423.1">
    <property type="nucleotide sequence ID" value="NZ_RBIR01000013.1"/>
</dbReference>
<evidence type="ECO:0008006" key="3">
    <source>
        <dbReference type="Google" id="ProtNLM"/>
    </source>
</evidence>
<dbReference type="OrthoDB" id="4144896at2"/>
<sequence>MDYDAARSRAREAEASLSLTEPVSLASIQAHLERQRSRKIVINPIEGATDKVCGLWFGLDHMDLILHARGASEVHRQQIVLHEFAHMILRHEQEILSAEYAGTFFPDLDPERVVKALRRSDFLNEFEVTAELLADRLAARIRLSQDRAGGQPGNFGPVFG</sequence>
<gene>
    <name evidence="1" type="ORF">C8D78_3848</name>
</gene>
<organism evidence="1 2">
    <name type="scientific">Arthrobacter oryzae</name>
    <dbReference type="NCBI Taxonomy" id="409290"/>
    <lineage>
        <taxon>Bacteria</taxon>
        <taxon>Bacillati</taxon>
        <taxon>Actinomycetota</taxon>
        <taxon>Actinomycetes</taxon>
        <taxon>Micrococcales</taxon>
        <taxon>Micrococcaceae</taxon>
        <taxon>Arthrobacter</taxon>
    </lineage>
</organism>
<dbReference type="AlphaFoldDB" id="A0A495E6N2"/>
<name>A0A495E6N2_9MICC</name>
<accession>A0A495E6N2</accession>
<proteinExistence type="predicted"/>
<evidence type="ECO:0000313" key="1">
    <source>
        <dbReference type="EMBL" id="RKR12595.1"/>
    </source>
</evidence>
<dbReference type="EMBL" id="RBIR01000013">
    <property type="protein sequence ID" value="RKR12595.1"/>
    <property type="molecule type" value="Genomic_DNA"/>
</dbReference>
<reference evidence="1 2" key="1">
    <citation type="submission" date="2018-10" db="EMBL/GenBank/DDBJ databases">
        <title>Genomic Encyclopedia of Type Strains, Phase IV (KMG-IV): sequencing the most valuable type-strain genomes for metagenomic binning, comparative biology and taxonomic classification.</title>
        <authorList>
            <person name="Goeker M."/>
        </authorList>
    </citation>
    <scope>NUCLEOTIDE SEQUENCE [LARGE SCALE GENOMIC DNA]</scope>
    <source>
        <strain evidence="1 2">DSM 25586</strain>
    </source>
</reference>
<evidence type="ECO:0000313" key="2">
    <source>
        <dbReference type="Proteomes" id="UP000276055"/>
    </source>
</evidence>